<organism evidence="1 2">
    <name type="scientific">Solanum commersonii</name>
    <name type="common">Commerson's wild potato</name>
    <name type="synonym">Commerson's nightshade</name>
    <dbReference type="NCBI Taxonomy" id="4109"/>
    <lineage>
        <taxon>Eukaryota</taxon>
        <taxon>Viridiplantae</taxon>
        <taxon>Streptophyta</taxon>
        <taxon>Embryophyta</taxon>
        <taxon>Tracheophyta</taxon>
        <taxon>Spermatophyta</taxon>
        <taxon>Magnoliopsida</taxon>
        <taxon>eudicotyledons</taxon>
        <taxon>Gunneridae</taxon>
        <taxon>Pentapetalae</taxon>
        <taxon>asterids</taxon>
        <taxon>lamiids</taxon>
        <taxon>Solanales</taxon>
        <taxon>Solanaceae</taxon>
        <taxon>Solanoideae</taxon>
        <taxon>Solaneae</taxon>
        <taxon>Solanum</taxon>
    </lineage>
</organism>
<gene>
    <name evidence="1" type="ORF">H5410_049617</name>
</gene>
<dbReference type="AlphaFoldDB" id="A0A9J5WVL5"/>
<comment type="caution">
    <text evidence="1">The sequence shown here is derived from an EMBL/GenBank/DDBJ whole genome shotgun (WGS) entry which is preliminary data.</text>
</comment>
<protein>
    <submittedName>
        <fullName evidence="1">Uncharacterized protein</fullName>
    </submittedName>
</protein>
<name>A0A9J5WVL5_SOLCO</name>
<reference evidence="1 2" key="1">
    <citation type="submission" date="2020-09" db="EMBL/GenBank/DDBJ databases">
        <title>De no assembly of potato wild relative species, Solanum commersonii.</title>
        <authorList>
            <person name="Cho K."/>
        </authorList>
    </citation>
    <scope>NUCLEOTIDE SEQUENCE [LARGE SCALE GENOMIC DNA]</scope>
    <source>
        <strain evidence="1">LZ3.2</strain>
        <tissue evidence="1">Leaf</tissue>
    </source>
</reference>
<evidence type="ECO:0000313" key="2">
    <source>
        <dbReference type="Proteomes" id="UP000824120"/>
    </source>
</evidence>
<accession>A0A9J5WVL5</accession>
<proteinExistence type="predicted"/>
<dbReference type="Proteomes" id="UP000824120">
    <property type="component" value="Chromosome 10"/>
</dbReference>
<keyword evidence="2" id="KW-1185">Reference proteome</keyword>
<evidence type="ECO:0000313" key="1">
    <source>
        <dbReference type="EMBL" id="KAG5578990.1"/>
    </source>
</evidence>
<sequence>MELKGHFGHFTTHLVCFPVKTLKVKGYFCHFLFCINSNTSSIVNHGPSPSALSSFSLLLHSCDQVNIIYTPPHTSNLADRHLRTSVLFSSSLVLNFALWWSLQLLPISGERPLHKFYGSFRCFDSDSLTRPLLFDFTILFECNYYSPQGTCKSVYTGRNLLFFQKITR</sequence>
<dbReference type="EMBL" id="JACXVP010000010">
    <property type="protein sequence ID" value="KAG5578990.1"/>
    <property type="molecule type" value="Genomic_DNA"/>
</dbReference>